<dbReference type="RefSeq" id="WP_167637792.1">
    <property type="nucleotide sequence ID" value="NZ_JAATOP010000004.1"/>
</dbReference>
<reference evidence="3 4" key="1">
    <citation type="submission" date="2020-03" db="EMBL/GenBank/DDBJ databases">
        <title>Bacterial isolates of synthetic phycosphere.</title>
        <authorList>
            <person name="Fu H."/>
            <person name="Moran M.A."/>
        </authorList>
    </citation>
    <scope>NUCLEOTIDE SEQUENCE [LARGE SCALE GENOMIC DNA]</scope>
    <source>
        <strain evidence="3 4">HF1</strain>
    </source>
</reference>
<sequence length="434" mass="46880">MTNPLYANDPVATFPSSYYTATAALAPERPSLKGMRKTDVAIVGAGFTGLWAALELARRGFGVTVIEAHRAGWGASGRNGGQVGSDFNQGQRWLEKRVGFDNAKALWAMSQEAAFMVRDFCAAHAPEAGFKPGIVHGDSSGDLTDFQEDVAHLDKHYPTHGVSVLSTGDVRAIVRTENYRSGTLDMNAGHVHPLHYVLALAREAEKAGATIFERTEALRIDTGPRAVIHTPNGQLTADHVILAGNGYIRGLNTPSDARTLPVNSFIGATEPLGEEALDVLARDFAVFDSSWVVNYFRLSDDKRLLFGGRANFSRKFPKNMDQALHKRMTDMFPQLAAKRFDYTWGGTLGITRSRLPFANRLAPNILSIGGYSGHGVALAGLAGKVMAEAVAGQAERFDTLTTLPVAPLPLGPFGQGPLLALAMFTFDLRDRIGR</sequence>
<evidence type="ECO:0000259" key="2">
    <source>
        <dbReference type="Pfam" id="PF01266"/>
    </source>
</evidence>
<dbReference type="SUPFAM" id="SSF51905">
    <property type="entry name" value="FAD/NAD(P)-binding domain"/>
    <property type="match status" value="1"/>
</dbReference>
<comment type="caution">
    <text evidence="3">The sequence shown here is derived from an EMBL/GenBank/DDBJ whole genome shotgun (WGS) entry which is preliminary data.</text>
</comment>
<dbReference type="Proteomes" id="UP000709466">
    <property type="component" value="Unassembled WGS sequence"/>
</dbReference>
<evidence type="ECO:0000256" key="1">
    <source>
        <dbReference type="ARBA" id="ARBA00023002"/>
    </source>
</evidence>
<dbReference type="InterPro" id="IPR006076">
    <property type="entry name" value="FAD-dep_OxRdtase"/>
</dbReference>
<evidence type="ECO:0000313" key="3">
    <source>
        <dbReference type="EMBL" id="NIY72415.1"/>
    </source>
</evidence>
<feature type="domain" description="FAD dependent oxidoreductase" evidence="2">
    <location>
        <begin position="39"/>
        <end position="388"/>
    </location>
</feature>
<gene>
    <name evidence="3" type="ORF">HCZ30_08185</name>
</gene>
<dbReference type="PANTHER" id="PTHR13847:SF281">
    <property type="entry name" value="FAD DEPENDENT OXIDOREDUCTASE DOMAIN-CONTAINING PROTEIN"/>
    <property type="match status" value="1"/>
</dbReference>
<keyword evidence="1" id="KW-0560">Oxidoreductase</keyword>
<keyword evidence="4" id="KW-1185">Reference proteome</keyword>
<dbReference type="EMBL" id="JAATOP010000004">
    <property type="protein sequence ID" value="NIY72415.1"/>
    <property type="molecule type" value="Genomic_DNA"/>
</dbReference>
<evidence type="ECO:0000313" key="4">
    <source>
        <dbReference type="Proteomes" id="UP000709466"/>
    </source>
</evidence>
<organism evidence="3 4">
    <name type="scientific">Marivivens donghaensis</name>
    <dbReference type="NCBI Taxonomy" id="1699413"/>
    <lineage>
        <taxon>Bacteria</taxon>
        <taxon>Pseudomonadati</taxon>
        <taxon>Pseudomonadota</taxon>
        <taxon>Alphaproteobacteria</taxon>
        <taxon>Rhodobacterales</taxon>
        <taxon>Paracoccaceae</taxon>
        <taxon>Marivivens group</taxon>
        <taxon>Marivivens</taxon>
    </lineage>
</organism>
<protein>
    <submittedName>
        <fullName evidence="3">FAD-binding oxidoreductase</fullName>
    </submittedName>
</protein>
<dbReference type="InterPro" id="IPR036188">
    <property type="entry name" value="FAD/NAD-bd_sf"/>
</dbReference>
<dbReference type="PANTHER" id="PTHR13847">
    <property type="entry name" value="SARCOSINE DEHYDROGENASE-RELATED"/>
    <property type="match status" value="1"/>
</dbReference>
<proteinExistence type="predicted"/>
<dbReference type="Gene3D" id="3.30.9.10">
    <property type="entry name" value="D-Amino Acid Oxidase, subunit A, domain 2"/>
    <property type="match status" value="1"/>
</dbReference>
<dbReference type="Gene3D" id="3.50.50.60">
    <property type="entry name" value="FAD/NAD(P)-binding domain"/>
    <property type="match status" value="1"/>
</dbReference>
<accession>A0ABX0VYB5</accession>
<name>A0ABX0VYB5_9RHOB</name>
<dbReference type="Pfam" id="PF01266">
    <property type="entry name" value="DAO"/>
    <property type="match status" value="1"/>
</dbReference>